<dbReference type="Pfam" id="PF13840">
    <property type="entry name" value="ACT_7"/>
    <property type="match status" value="1"/>
</dbReference>
<proteinExistence type="predicted"/>
<organism evidence="2">
    <name type="scientific">Flexilinea flocculi</name>
    <dbReference type="NCBI Taxonomy" id="1678840"/>
    <lineage>
        <taxon>Bacteria</taxon>
        <taxon>Bacillati</taxon>
        <taxon>Chloroflexota</taxon>
        <taxon>Anaerolineae</taxon>
        <taxon>Anaerolineales</taxon>
        <taxon>Anaerolineaceae</taxon>
        <taxon>Flexilinea</taxon>
    </lineage>
</organism>
<dbReference type="InterPro" id="IPR045865">
    <property type="entry name" value="ACT-like_dom_sf"/>
</dbReference>
<evidence type="ECO:0000313" key="2">
    <source>
        <dbReference type="EMBL" id="GAP39266.1"/>
    </source>
</evidence>
<dbReference type="SUPFAM" id="SSF55021">
    <property type="entry name" value="ACT-like"/>
    <property type="match status" value="2"/>
</dbReference>
<dbReference type="InterPro" id="IPR051719">
    <property type="entry name" value="CASTOR_mTORC1"/>
</dbReference>
<sequence length="122" mass="14051">MLLERLIDQFSICKVQDFSELHFHQTPMFVGYTHEEISIVCKSDSVPRHWIEREDGWTCIRICGKLDFSEIGIIARISAILASKNIGIFVVSTYNTDYFLIKTENFAQAAEALVQNGYHFTE</sequence>
<dbReference type="PATRIC" id="fig|1678840.3.peg.227"/>
<evidence type="ECO:0000259" key="1">
    <source>
        <dbReference type="Pfam" id="PF13840"/>
    </source>
</evidence>
<dbReference type="STRING" id="1678840.ATC1_11193"/>
<keyword evidence="3" id="KW-1185">Reference proteome</keyword>
<dbReference type="RefSeq" id="WP_062277242.1">
    <property type="nucleotide sequence ID" value="NZ_DF968179.1"/>
</dbReference>
<evidence type="ECO:0000313" key="3">
    <source>
        <dbReference type="Proteomes" id="UP000053370"/>
    </source>
</evidence>
<dbReference type="InterPro" id="IPR016540">
    <property type="entry name" value="UCP008459"/>
</dbReference>
<protein>
    <submittedName>
        <fullName evidence="2">Protein containing ACT domain</fullName>
    </submittedName>
</protein>
<feature type="domain" description="CASTOR ACT" evidence="1">
    <location>
        <begin position="53"/>
        <end position="113"/>
    </location>
</feature>
<dbReference type="Gene3D" id="3.30.2130.10">
    <property type="entry name" value="VC0802-like"/>
    <property type="match status" value="1"/>
</dbReference>
<dbReference type="InterPro" id="IPR027795">
    <property type="entry name" value="CASTOR_ACT_dom"/>
</dbReference>
<name>A0A0K8P9G3_9CHLR</name>
<reference evidence="2" key="1">
    <citation type="journal article" date="2015" name="Genome Announc.">
        <title>Draft Genome Sequence of Anaerolineae Strain TC1, a Novel Isolate from a Methanogenic Wastewater Treatment System.</title>
        <authorList>
            <person name="Matsuura N."/>
            <person name="Tourlousse D.M."/>
            <person name="Sun L."/>
            <person name="Toyonaga M."/>
            <person name="Kuroda K."/>
            <person name="Ohashi A."/>
            <person name="Cruz R."/>
            <person name="Yamaguchi T."/>
            <person name="Sekiguchi Y."/>
        </authorList>
    </citation>
    <scope>NUCLEOTIDE SEQUENCE [LARGE SCALE GENOMIC DNA]</scope>
    <source>
        <strain evidence="2">TC1</strain>
    </source>
</reference>
<accession>A0A0K8P9G3</accession>
<dbReference type="PANTHER" id="PTHR31131">
    <property type="entry name" value="CHROMOSOME 1, WHOLE GENOME SHOTGUN SEQUENCE"/>
    <property type="match status" value="1"/>
</dbReference>
<dbReference type="PANTHER" id="PTHR31131:SF6">
    <property type="entry name" value="CASTOR ACT DOMAIN-CONTAINING PROTEIN"/>
    <property type="match status" value="1"/>
</dbReference>
<dbReference type="OrthoDB" id="5615858at2"/>
<dbReference type="Proteomes" id="UP000053370">
    <property type="component" value="Unassembled WGS sequence"/>
</dbReference>
<dbReference type="AlphaFoldDB" id="A0A0K8P9G3"/>
<dbReference type="PIRSF" id="PIRSF008459">
    <property type="entry name" value="UCP008459"/>
    <property type="match status" value="1"/>
</dbReference>
<dbReference type="EMBL" id="DF968179">
    <property type="protein sequence ID" value="GAP39266.1"/>
    <property type="molecule type" value="Genomic_DNA"/>
</dbReference>
<gene>
    <name evidence="2" type="ORF">ATC1_11193</name>
</gene>